<proteinExistence type="predicted"/>
<reference evidence="1 2" key="1">
    <citation type="journal article" date="2019" name="Int. J. Syst. Evol. Microbiol.">
        <title>The Global Catalogue of Microorganisms (GCM) 10K type strain sequencing project: providing services to taxonomists for standard genome sequencing and annotation.</title>
        <authorList>
            <consortium name="The Broad Institute Genomics Platform"/>
            <consortium name="The Broad Institute Genome Sequencing Center for Infectious Disease"/>
            <person name="Wu L."/>
            <person name="Ma J."/>
        </authorList>
    </citation>
    <scope>NUCLEOTIDE SEQUENCE [LARGE SCALE GENOMIC DNA]</scope>
    <source>
        <strain evidence="1 2">DT72</strain>
    </source>
</reference>
<gene>
    <name evidence="1" type="ORF">ACFQJ6_18770</name>
</gene>
<evidence type="ECO:0000313" key="1">
    <source>
        <dbReference type="EMBL" id="MFC7081831.1"/>
    </source>
</evidence>
<evidence type="ECO:0000313" key="2">
    <source>
        <dbReference type="Proteomes" id="UP001596407"/>
    </source>
</evidence>
<organism evidence="1 2">
    <name type="scientific">Halorussus caseinilyticus</name>
    <dbReference type="NCBI Taxonomy" id="3034025"/>
    <lineage>
        <taxon>Archaea</taxon>
        <taxon>Methanobacteriati</taxon>
        <taxon>Methanobacteriota</taxon>
        <taxon>Stenosarchaea group</taxon>
        <taxon>Halobacteria</taxon>
        <taxon>Halobacteriales</taxon>
        <taxon>Haladaptataceae</taxon>
        <taxon>Halorussus</taxon>
    </lineage>
</organism>
<protein>
    <submittedName>
        <fullName evidence="1">Uncharacterized protein</fullName>
    </submittedName>
</protein>
<keyword evidence="2" id="KW-1185">Reference proteome</keyword>
<sequence length="95" mass="10039">MLVLALVAPAGISGATYFATTEDPTNLRASVDEPANGTTIISIQGFHFQGMANANKPARLVAVGPRGEVQWVHNGSGFDARWFYDVDPLTTGTCS</sequence>
<dbReference type="RefSeq" id="WP_382210171.1">
    <property type="nucleotide sequence ID" value="NZ_JBHSZH010000005.1"/>
</dbReference>
<dbReference type="Proteomes" id="UP001596407">
    <property type="component" value="Unassembled WGS sequence"/>
</dbReference>
<dbReference type="AlphaFoldDB" id="A0ABD5WT97"/>
<comment type="caution">
    <text evidence="1">The sequence shown here is derived from an EMBL/GenBank/DDBJ whole genome shotgun (WGS) entry which is preliminary data.</text>
</comment>
<accession>A0ABD5WT97</accession>
<dbReference type="EMBL" id="JBHSZH010000005">
    <property type="protein sequence ID" value="MFC7081831.1"/>
    <property type="molecule type" value="Genomic_DNA"/>
</dbReference>
<name>A0ABD5WT97_9EURY</name>